<gene>
    <name evidence="1" type="ORF">GHT06_001919</name>
</gene>
<dbReference type="Proteomes" id="UP000820818">
    <property type="component" value="Unassembled WGS sequence"/>
</dbReference>
<sequence>MEPQTDWKGSITQSRTYSRKLNVFCHPTSKRDRMNERRLKQKIRELRFPTKKTSPFAPNTFLRSHRTHRPNTISMEFGRRTIYNQQENEDQDYNLTDDEFHIKSRHRTYVLKSDLSRRSSEFFSSYELPCRHILFFRRKKMRKSRPEFTPNIGWTAAEK</sequence>
<name>A0AAD5PLR2_9CRUS</name>
<dbReference type="AlphaFoldDB" id="A0AAD5PLR2"/>
<keyword evidence="2" id="KW-1185">Reference proteome</keyword>
<comment type="caution">
    <text evidence="1">The sequence shown here is derived from an EMBL/GenBank/DDBJ whole genome shotgun (WGS) entry which is preliminary data.</text>
</comment>
<accession>A0AAD5PLR2</accession>
<evidence type="ECO:0000313" key="1">
    <source>
        <dbReference type="EMBL" id="KAI9551087.1"/>
    </source>
</evidence>
<organism evidence="1 2">
    <name type="scientific">Daphnia sinensis</name>
    <dbReference type="NCBI Taxonomy" id="1820382"/>
    <lineage>
        <taxon>Eukaryota</taxon>
        <taxon>Metazoa</taxon>
        <taxon>Ecdysozoa</taxon>
        <taxon>Arthropoda</taxon>
        <taxon>Crustacea</taxon>
        <taxon>Branchiopoda</taxon>
        <taxon>Diplostraca</taxon>
        <taxon>Cladocera</taxon>
        <taxon>Anomopoda</taxon>
        <taxon>Daphniidae</taxon>
        <taxon>Daphnia</taxon>
        <taxon>Daphnia similis group</taxon>
    </lineage>
</organism>
<reference evidence="1" key="1">
    <citation type="submission" date="2022-05" db="EMBL/GenBank/DDBJ databases">
        <title>A multi-omics perspective on studying reproductive biology in Daphnia sinensis.</title>
        <authorList>
            <person name="Jia J."/>
        </authorList>
    </citation>
    <scope>NUCLEOTIDE SEQUENCE</scope>
    <source>
        <strain evidence="1">WSL</strain>
    </source>
</reference>
<evidence type="ECO:0000313" key="2">
    <source>
        <dbReference type="Proteomes" id="UP000820818"/>
    </source>
</evidence>
<dbReference type="EMBL" id="WJBH02000050">
    <property type="protein sequence ID" value="KAI9551087.1"/>
    <property type="molecule type" value="Genomic_DNA"/>
</dbReference>
<proteinExistence type="predicted"/>
<protein>
    <submittedName>
        <fullName evidence="1">Uncharacterized protein</fullName>
    </submittedName>
</protein>